<organism evidence="2 3">
    <name type="scientific">Artemisia annua</name>
    <name type="common">Sweet wormwood</name>
    <dbReference type="NCBI Taxonomy" id="35608"/>
    <lineage>
        <taxon>Eukaryota</taxon>
        <taxon>Viridiplantae</taxon>
        <taxon>Streptophyta</taxon>
        <taxon>Embryophyta</taxon>
        <taxon>Tracheophyta</taxon>
        <taxon>Spermatophyta</taxon>
        <taxon>Magnoliopsida</taxon>
        <taxon>eudicotyledons</taxon>
        <taxon>Gunneridae</taxon>
        <taxon>Pentapetalae</taxon>
        <taxon>asterids</taxon>
        <taxon>campanulids</taxon>
        <taxon>Asterales</taxon>
        <taxon>Asteraceae</taxon>
        <taxon>Asteroideae</taxon>
        <taxon>Anthemideae</taxon>
        <taxon>Artemisiinae</taxon>
        <taxon>Artemisia</taxon>
    </lineage>
</organism>
<accession>A0A2U1MJK5</accession>
<evidence type="ECO:0000313" key="2">
    <source>
        <dbReference type="EMBL" id="PWA61396.1"/>
    </source>
</evidence>
<dbReference type="EMBL" id="PKPP01005113">
    <property type="protein sequence ID" value="PWA61396.1"/>
    <property type="molecule type" value="Genomic_DNA"/>
</dbReference>
<evidence type="ECO:0000259" key="1">
    <source>
        <dbReference type="Pfam" id="PF13966"/>
    </source>
</evidence>
<dbReference type="OrthoDB" id="1435254at2759"/>
<dbReference type="InterPro" id="IPR026960">
    <property type="entry name" value="RVT-Znf"/>
</dbReference>
<reference evidence="2 3" key="1">
    <citation type="journal article" date="2018" name="Mol. Plant">
        <title>The genome of Artemisia annua provides insight into the evolution of Asteraceae family and artemisinin biosynthesis.</title>
        <authorList>
            <person name="Shen Q."/>
            <person name="Zhang L."/>
            <person name="Liao Z."/>
            <person name="Wang S."/>
            <person name="Yan T."/>
            <person name="Shi P."/>
            <person name="Liu M."/>
            <person name="Fu X."/>
            <person name="Pan Q."/>
            <person name="Wang Y."/>
            <person name="Lv Z."/>
            <person name="Lu X."/>
            <person name="Zhang F."/>
            <person name="Jiang W."/>
            <person name="Ma Y."/>
            <person name="Chen M."/>
            <person name="Hao X."/>
            <person name="Li L."/>
            <person name="Tang Y."/>
            <person name="Lv G."/>
            <person name="Zhou Y."/>
            <person name="Sun X."/>
            <person name="Brodelius P.E."/>
            <person name="Rose J.K.C."/>
            <person name="Tang K."/>
        </authorList>
    </citation>
    <scope>NUCLEOTIDE SEQUENCE [LARGE SCALE GENOMIC DNA]</scope>
    <source>
        <strain evidence="3">cv. Huhao1</strain>
        <tissue evidence="2">Leaf</tissue>
    </source>
</reference>
<dbReference type="PANTHER" id="PTHR33116:SF78">
    <property type="entry name" value="OS12G0587133 PROTEIN"/>
    <property type="match status" value="1"/>
</dbReference>
<keyword evidence="2" id="KW-0548">Nucleotidyltransferase</keyword>
<evidence type="ECO:0000313" key="3">
    <source>
        <dbReference type="Proteomes" id="UP000245207"/>
    </source>
</evidence>
<protein>
    <submittedName>
        <fullName evidence="2">Reverse transcriptase domain, Zinc finger, CCHC-type</fullName>
    </submittedName>
</protein>
<gene>
    <name evidence="2" type="ORF">CTI12_AA373370</name>
</gene>
<keyword evidence="2" id="KW-0808">Transferase</keyword>
<dbReference type="GO" id="GO:0003964">
    <property type="term" value="F:RNA-directed DNA polymerase activity"/>
    <property type="evidence" value="ECO:0007669"/>
    <property type="project" value="UniProtKB-KW"/>
</dbReference>
<sequence length="178" mass="20072">MLTHSMSQKTDLKNLSRILTCLHLGSGLKINFNKSKIYGIGVTNLELTSLASSIGCQPSHLPFTYLGLPIGANMSRFSNWSPLVERFLKRLKTFTVKGIRSFLVNTYPRLAVETTRWNNLVPIKVNISSWRIANKRIPTRINLDNQGIDLNSLRCPLCDDDLETKEHILVLCCVAKNT</sequence>
<dbReference type="Proteomes" id="UP000245207">
    <property type="component" value="Unassembled WGS sequence"/>
</dbReference>
<proteinExistence type="predicted"/>
<keyword evidence="2" id="KW-0695">RNA-directed DNA polymerase</keyword>
<dbReference type="PANTHER" id="PTHR33116">
    <property type="entry name" value="REVERSE TRANSCRIPTASE ZINC-BINDING DOMAIN-CONTAINING PROTEIN-RELATED-RELATED"/>
    <property type="match status" value="1"/>
</dbReference>
<comment type="caution">
    <text evidence="2">The sequence shown here is derived from an EMBL/GenBank/DDBJ whole genome shotgun (WGS) entry which is preliminary data.</text>
</comment>
<dbReference type="Pfam" id="PF13966">
    <property type="entry name" value="zf-RVT"/>
    <property type="match status" value="1"/>
</dbReference>
<feature type="domain" description="Reverse transcriptase zinc-binding" evidence="1">
    <location>
        <begin position="94"/>
        <end position="177"/>
    </location>
</feature>
<keyword evidence="3" id="KW-1185">Reference proteome</keyword>
<name>A0A2U1MJK5_ARTAN</name>
<dbReference type="AlphaFoldDB" id="A0A2U1MJK5"/>